<feature type="domain" description="D-isomer specific 2-hydroxyacid dehydrogenase NAD-binding" evidence="3">
    <location>
        <begin position="93"/>
        <end position="266"/>
    </location>
</feature>
<keyword evidence="2" id="KW-0520">NAD</keyword>
<dbReference type="Proteomes" id="UP001501600">
    <property type="component" value="Unassembled WGS sequence"/>
</dbReference>
<name>A0ABP9S572_9GAMM</name>
<dbReference type="PANTHER" id="PTHR43333">
    <property type="entry name" value="2-HACID_DH_C DOMAIN-CONTAINING PROTEIN"/>
    <property type="match status" value="1"/>
</dbReference>
<dbReference type="SUPFAM" id="SSF51735">
    <property type="entry name" value="NAD(P)-binding Rossmann-fold domains"/>
    <property type="match status" value="1"/>
</dbReference>
<dbReference type="PANTHER" id="PTHR43333:SF1">
    <property type="entry name" value="D-ISOMER SPECIFIC 2-HYDROXYACID DEHYDROGENASE NAD-BINDING DOMAIN-CONTAINING PROTEIN"/>
    <property type="match status" value="1"/>
</dbReference>
<dbReference type="Gene3D" id="3.40.50.720">
    <property type="entry name" value="NAD(P)-binding Rossmann-like Domain"/>
    <property type="match status" value="2"/>
</dbReference>
<evidence type="ECO:0000259" key="3">
    <source>
        <dbReference type="Pfam" id="PF02826"/>
    </source>
</evidence>
<dbReference type="RefSeq" id="WP_345316777.1">
    <property type="nucleotide sequence ID" value="NZ_BAABLF010000011.1"/>
</dbReference>
<dbReference type="EMBL" id="BAABLF010000011">
    <property type="protein sequence ID" value="GAA5191534.1"/>
    <property type="molecule type" value="Genomic_DNA"/>
</dbReference>
<dbReference type="InterPro" id="IPR036291">
    <property type="entry name" value="NAD(P)-bd_dom_sf"/>
</dbReference>
<dbReference type="InterPro" id="IPR006140">
    <property type="entry name" value="D-isomer_DH_NAD-bd"/>
</dbReference>
<reference evidence="5" key="1">
    <citation type="journal article" date="2019" name="Int. J. Syst. Evol. Microbiol.">
        <title>The Global Catalogue of Microorganisms (GCM) 10K type strain sequencing project: providing services to taxonomists for standard genome sequencing and annotation.</title>
        <authorList>
            <consortium name="The Broad Institute Genomics Platform"/>
            <consortium name="The Broad Institute Genome Sequencing Center for Infectious Disease"/>
            <person name="Wu L."/>
            <person name="Ma J."/>
        </authorList>
    </citation>
    <scope>NUCLEOTIDE SEQUENCE [LARGE SCALE GENOMIC DNA]</scope>
    <source>
        <strain evidence="5">JCM 18720</strain>
    </source>
</reference>
<gene>
    <name evidence="4" type="ORF">GCM10025772_18580</name>
</gene>
<dbReference type="CDD" id="cd05300">
    <property type="entry name" value="2-Hacid_dh_1"/>
    <property type="match status" value="1"/>
</dbReference>
<organism evidence="4 5">
    <name type="scientific">Ferrimonas gelatinilytica</name>
    <dbReference type="NCBI Taxonomy" id="1255257"/>
    <lineage>
        <taxon>Bacteria</taxon>
        <taxon>Pseudomonadati</taxon>
        <taxon>Pseudomonadota</taxon>
        <taxon>Gammaproteobacteria</taxon>
        <taxon>Alteromonadales</taxon>
        <taxon>Ferrimonadaceae</taxon>
        <taxon>Ferrimonas</taxon>
    </lineage>
</organism>
<evidence type="ECO:0000313" key="5">
    <source>
        <dbReference type="Proteomes" id="UP001501600"/>
    </source>
</evidence>
<keyword evidence="5" id="KW-1185">Reference proteome</keyword>
<protein>
    <submittedName>
        <fullName evidence="4">D-2-hydroxyacid dehydrogenase</fullName>
    </submittedName>
</protein>
<sequence length="301" mass="32864">MTRIAILTGQNDQYQGLLESQGVAVSQQVAGSPIWLAEPGRAAALLRQGHPPPTWLASTYAGVDALMAEDLPRNYQLTNVRGIFGPLMAQYVFAHLLSHLRQLPLYVQQQARRLWLPHPYPSLEGQCLTLLGTGDIARQIARVGKSFGMTLHGVNRSGREVAGFDRVYPATELKTALAQSDVLVSILPSTPESRRLLNADTLAALPSHATLINVGRGSVLDPSALVAALNEGRLAHAVLDVFDEEPLPADSPLWQHPKITLTPHVAATSFPEQVVALFVQNLTRFKQGQSLLHRVDFERGY</sequence>
<evidence type="ECO:0000313" key="4">
    <source>
        <dbReference type="EMBL" id="GAA5191534.1"/>
    </source>
</evidence>
<evidence type="ECO:0000256" key="1">
    <source>
        <dbReference type="ARBA" id="ARBA00023002"/>
    </source>
</evidence>
<proteinExistence type="predicted"/>
<comment type="caution">
    <text evidence="4">The sequence shown here is derived from an EMBL/GenBank/DDBJ whole genome shotgun (WGS) entry which is preliminary data.</text>
</comment>
<accession>A0ABP9S572</accession>
<keyword evidence="1" id="KW-0560">Oxidoreductase</keyword>
<dbReference type="Pfam" id="PF02826">
    <property type="entry name" value="2-Hacid_dh_C"/>
    <property type="match status" value="1"/>
</dbReference>
<evidence type="ECO:0000256" key="2">
    <source>
        <dbReference type="ARBA" id="ARBA00023027"/>
    </source>
</evidence>